<keyword evidence="11" id="KW-0414">Isoprene biosynthesis</keyword>
<dbReference type="Pfam" id="PF02779">
    <property type="entry name" value="Transket_pyr"/>
    <property type="match status" value="1"/>
</dbReference>
<organism evidence="13 14">
    <name type="scientific">Enterococcus entomosocium</name>
    <dbReference type="NCBI Taxonomy" id="3034352"/>
    <lineage>
        <taxon>Bacteria</taxon>
        <taxon>Bacillati</taxon>
        <taxon>Bacillota</taxon>
        <taxon>Bacilli</taxon>
        <taxon>Lactobacillales</taxon>
        <taxon>Enterococcaceae</taxon>
        <taxon>Enterococcus</taxon>
    </lineage>
</organism>
<dbReference type="Pfam" id="PF13292">
    <property type="entry name" value="DXP_synthase_N"/>
    <property type="match status" value="1"/>
</dbReference>
<dbReference type="NCBIfam" id="NF003933">
    <property type="entry name" value="PRK05444.2-2"/>
    <property type="match status" value="1"/>
</dbReference>
<gene>
    <name evidence="13" type="ORF">AB1I55_08045</name>
</gene>
<dbReference type="SMART" id="SM00861">
    <property type="entry name" value="Transket_pyr"/>
    <property type="match status" value="1"/>
</dbReference>
<evidence type="ECO:0000256" key="10">
    <source>
        <dbReference type="ARBA" id="ARBA00023052"/>
    </source>
</evidence>
<dbReference type="CDD" id="cd07033">
    <property type="entry name" value="TPP_PYR_DXS_TK_like"/>
    <property type="match status" value="1"/>
</dbReference>
<feature type="domain" description="Transketolase-like pyrimidine-binding" evidence="12">
    <location>
        <begin position="279"/>
        <end position="443"/>
    </location>
</feature>
<comment type="similarity">
    <text evidence="3">Belongs to the transketolase family. DXPS subfamily.</text>
</comment>
<dbReference type="InterPro" id="IPR005477">
    <property type="entry name" value="Dxylulose-5-P_synthase"/>
</dbReference>
<sequence length="588" mass="64367">MLLEKIKSPKALKELTSGQLQELVVEARTALLEKISHHGGHNGPNLGMVEMTIALHKVFDSPTDKLIFDVSHQTYIHKMLTGRAHAFLDAAQYDAVSGYTNPKESEHDLFTVGHTSTSVSLANGVAKARDLKNETYNVVAVIGDGSLSGGLAFEGLNNIVELGTNTIVVLNDNDQSIAENHGGMYQNLRVLRETKGQAADNLFKAIGFEYHYLDEGNDLAALIALFEKVKDVDHPVLLHIHTIKGKGFKFAEENREKFHAGGPFHLETGEYISTGGNQVTYNSLTTDYLLEKMASDPKVVAVNAGTPMLLFSPEQREKAGKQFVDVGIAEEHAVSMVAGLAKNGAKPVWAVFSTFMQRSFDQISHDLALNHLPGTILVYGASIHGMNDESHLGIFDIPFLAHIPNLIYLAPTSKEEYLAMLDWSLEQTNAPVAIRVPVGPVNEMAVTVSTDYSDQKNEVTQAGTQVAIVGVGNFYALAEEIAEQLKMQHGITPTVINPKFISGVDKELLDAVARSHKLVVTLEDGIREGGYGQMIASYLGDREIVVKNYGLEKKFYDNYRAADVLSELGITVETITKDIMEQLQQSIH</sequence>
<evidence type="ECO:0000256" key="7">
    <source>
        <dbReference type="ARBA" id="ARBA00022723"/>
    </source>
</evidence>
<dbReference type="InterPro" id="IPR009014">
    <property type="entry name" value="Transketo_C/PFOR_II"/>
</dbReference>
<evidence type="ECO:0000256" key="1">
    <source>
        <dbReference type="ARBA" id="ARBA00001946"/>
    </source>
</evidence>
<comment type="cofactor">
    <cofactor evidence="1">
        <name>Mg(2+)</name>
        <dbReference type="ChEBI" id="CHEBI:18420"/>
    </cofactor>
</comment>
<keyword evidence="7" id="KW-0479">Metal-binding</keyword>
<keyword evidence="10" id="KW-0786">Thiamine pyrophosphate</keyword>
<comment type="caution">
    <text evidence="13">The sequence shown here is derived from an EMBL/GenBank/DDBJ whole genome shotgun (WGS) entry which is preliminary data.</text>
</comment>
<dbReference type="InterPro" id="IPR005475">
    <property type="entry name" value="Transketolase-like_Pyr-bd"/>
</dbReference>
<dbReference type="Gene3D" id="3.40.50.970">
    <property type="match status" value="2"/>
</dbReference>
<dbReference type="Proteomes" id="UP001554047">
    <property type="component" value="Unassembled WGS sequence"/>
</dbReference>
<comment type="pathway">
    <text evidence="2">Metabolic intermediate biosynthesis; 1-deoxy-D-xylulose 5-phosphate biosynthesis; 1-deoxy-D-xylulose 5-phosphate from D-glyceraldehyde 3-phosphate and pyruvate: step 1/1.</text>
</comment>
<evidence type="ECO:0000259" key="12">
    <source>
        <dbReference type="SMART" id="SM00861"/>
    </source>
</evidence>
<dbReference type="EC" id="2.2.1.7" evidence="5"/>
<evidence type="ECO:0000256" key="4">
    <source>
        <dbReference type="ARBA" id="ARBA00011738"/>
    </source>
</evidence>
<protein>
    <recommendedName>
        <fullName evidence="5">1-deoxy-D-xylulose-5-phosphate synthase</fullName>
        <ecNumber evidence="5">2.2.1.7</ecNumber>
    </recommendedName>
</protein>
<dbReference type="EMBL" id="JBFDTB010000011">
    <property type="protein sequence ID" value="MEW3466042.1"/>
    <property type="molecule type" value="Genomic_DNA"/>
</dbReference>
<comment type="subunit">
    <text evidence="4">Homodimer.</text>
</comment>
<keyword evidence="6 13" id="KW-0808">Transferase</keyword>
<evidence type="ECO:0000256" key="8">
    <source>
        <dbReference type="ARBA" id="ARBA00022842"/>
    </source>
</evidence>
<reference evidence="13 14" key="1">
    <citation type="submission" date="2024-05" db="EMBL/GenBank/DDBJ databases">
        <title>Human gut microbiome strain richness.</title>
        <authorList>
            <person name="Chen-Liaw A."/>
        </authorList>
    </citation>
    <scope>NUCLEOTIDE SEQUENCE [LARGE SCALE GENOMIC DNA]</scope>
    <source>
        <strain evidence="13 14">J1100102st1_G3_J1100102_180507</strain>
    </source>
</reference>
<evidence type="ECO:0000313" key="14">
    <source>
        <dbReference type="Proteomes" id="UP001554047"/>
    </source>
</evidence>
<evidence type="ECO:0000256" key="11">
    <source>
        <dbReference type="ARBA" id="ARBA00023229"/>
    </source>
</evidence>
<keyword evidence="9" id="KW-0784">Thiamine biosynthesis</keyword>
<keyword evidence="8" id="KW-0460">Magnesium</keyword>
<evidence type="ECO:0000256" key="9">
    <source>
        <dbReference type="ARBA" id="ARBA00022977"/>
    </source>
</evidence>
<proteinExistence type="inferred from homology"/>
<dbReference type="PANTHER" id="PTHR43322">
    <property type="entry name" value="1-D-DEOXYXYLULOSE 5-PHOSPHATE SYNTHASE-RELATED"/>
    <property type="match status" value="1"/>
</dbReference>
<evidence type="ECO:0000256" key="6">
    <source>
        <dbReference type="ARBA" id="ARBA00022679"/>
    </source>
</evidence>
<evidence type="ECO:0000256" key="2">
    <source>
        <dbReference type="ARBA" id="ARBA00004980"/>
    </source>
</evidence>
<dbReference type="SUPFAM" id="SSF52518">
    <property type="entry name" value="Thiamin diphosphate-binding fold (THDP-binding)"/>
    <property type="match status" value="2"/>
</dbReference>
<dbReference type="GO" id="GO:0008661">
    <property type="term" value="F:1-deoxy-D-xylulose-5-phosphate synthase activity"/>
    <property type="evidence" value="ECO:0007669"/>
    <property type="project" value="UniProtKB-EC"/>
</dbReference>
<keyword evidence="14" id="KW-1185">Reference proteome</keyword>
<accession>A0ABV3MC79</accession>
<dbReference type="PANTHER" id="PTHR43322:SF1">
    <property type="entry name" value="1-DEOXY-D-XYLULOSE-5-PHOSPHATE SYNTHASE"/>
    <property type="match status" value="1"/>
</dbReference>
<dbReference type="CDD" id="cd02007">
    <property type="entry name" value="TPP_DXS"/>
    <property type="match status" value="1"/>
</dbReference>
<evidence type="ECO:0000256" key="5">
    <source>
        <dbReference type="ARBA" id="ARBA00013150"/>
    </source>
</evidence>
<dbReference type="NCBIfam" id="NF008968">
    <property type="entry name" value="PRK12315.1"/>
    <property type="match status" value="1"/>
</dbReference>
<evidence type="ECO:0000313" key="13">
    <source>
        <dbReference type="EMBL" id="MEW3466042.1"/>
    </source>
</evidence>
<dbReference type="Pfam" id="PF02780">
    <property type="entry name" value="Transketolase_C"/>
    <property type="match status" value="1"/>
</dbReference>
<dbReference type="RefSeq" id="WP_086332650.1">
    <property type="nucleotide sequence ID" value="NZ_JBFDTA010000002.1"/>
</dbReference>
<dbReference type="InterPro" id="IPR029061">
    <property type="entry name" value="THDP-binding"/>
</dbReference>
<name>A0ABV3MC79_9ENTE</name>
<dbReference type="SUPFAM" id="SSF52922">
    <property type="entry name" value="TK C-terminal domain-like"/>
    <property type="match status" value="1"/>
</dbReference>
<dbReference type="Gene3D" id="3.40.50.920">
    <property type="match status" value="1"/>
</dbReference>
<dbReference type="InterPro" id="IPR033248">
    <property type="entry name" value="Transketolase_C"/>
</dbReference>
<evidence type="ECO:0000256" key="3">
    <source>
        <dbReference type="ARBA" id="ARBA00011081"/>
    </source>
</evidence>